<dbReference type="Gene3D" id="1.25.40.10">
    <property type="entry name" value="Tetratricopeptide repeat domain"/>
    <property type="match status" value="1"/>
</dbReference>
<dbReference type="AlphaFoldDB" id="A0AA38HHV0"/>
<evidence type="ECO:0000313" key="3">
    <source>
        <dbReference type="EMBL" id="KAJ3616285.1"/>
    </source>
</evidence>
<evidence type="ECO:0000256" key="2">
    <source>
        <dbReference type="SAM" id="MobiDB-lite"/>
    </source>
</evidence>
<keyword evidence="4" id="KW-1185">Reference proteome</keyword>
<feature type="region of interest" description="Disordered" evidence="2">
    <location>
        <begin position="1"/>
        <end position="26"/>
    </location>
</feature>
<sequence length="518" mass="58251">MPVQLSSHLDSVSASSPSTTSFKNQEFTTQELPVNFEFPRSYTSCKDESSPLLFSSPGTSSTPLNYVLRRAQKLAHRKKLSFDAGKNLNCYTTEKTYSSTSNYASFPASNQVSAEDKDGANINALAEISKLKESQPLMYLKDFSPEAARDGASVPSVDFVKQLQNSSGSSFSYLQGYKERESVTIKFDTNSLFKSEESSKIPSEINNVKACFEADFCFSPFSSPLEFNNKAMCSKSVNKQPIQAVKPVKFTFSPIPSFKVNGIVPQFSRTVNMNSEKSGEGVLQSNVNEDFERTKSEGIALYKSQMYEEAARKFTDALLTIKCGAHLKHKATCLHNRALSYFKLNDLSKAIEDWSEALKIDPFYHKAELFQADALVKFGRLDTVSHIYKRLRVRALLYSLCVMPNFCVTVKNCLLAPELDVLLQERLVVFEKVTDLEAKVALAIENAQKSERDGLVLSVGFFSCQELLKVCSHSVEFMTQKATLLRLTGKVLEAYDYIKKLYSDDKYLALWWQWPFLV</sequence>
<dbReference type="Proteomes" id="UP001168821">
    <property type="component" value="Unassembled WGS sequence"/>
</dbReference>
<evidence type="ECO:0000256" key="1">
    <source>
        <dbReference type="PROSITE-ProRule" id="PRU00339"/>
    </source>
</evidence>
<dbReference type="PROSITE" id="PS50005">
    <property type="entry name" value="TPR"/>
    <property type="match status" value="1"/>
</dbReference>
<reference evidence="3" key="1">
    <citation type="journal article" date="2023" name="G3 (Bethesda)">
        <title>Whole genome assemblies of Zophobas morio and Tenebrio molitor.</title>
        <authorList>
            <person name="Kaur S."/>
            <person name="Stinson S.A."/>
            <person name="diCenzo G.C."/>
        </authorList>
    </citation>
    <scope>NUCLEOTIDE SEQUENCE</scope>
    <source>
        <strain evidence="3">QUZm001</strain>
    </source>
</reference>
<dbReference type="PANTHER" id="PTHR46014">
    <property type="entry name" value="TETRATRICOPEPTIDE REPEAT PROTEIN 1"/>
    <property type="match status" value="1"/>
</dbReference>
<comment type="caution">
    <text evidence="3">The sequence shown here is derived from an EMBL/GenBank/DDBJ whole genome shotgun (WGS) entry which is preliminary data.</text>
</comment>
<dbReference type="SUPFAM" id="SSF48452">
    <property type="entry name" value="TPR-like"/>
    <property type="match status" value="1"/>
</dbReference>
<dbReference type="InterPro" id="IPR019734">
    <property type="entry name" value="TPR_rpt"/>
</dbReference>
<name>A0AA38HHV0_9CUCU</name>
<dbReference type="EMBL" id="JALNTZ010003669">
    <property type="protein sequence ID" value="KAJ3616285.1"/>
    <property type="molecule type" value="Genomic_DNA"/>
</dbReference>
<dbReference type="InterPro" id="IPR052769">
    <property type="entry name" value="TPR_domain_protein"/>
</dbReference>
<feature type="repeat" description="TPR" evidence="1">
    <location>
        <begin position="331"/>
        <end position="364"/>
    </location>
</feature>
<dbReference type="InterPro" id="IPR011990">
    <property type="entry name" value="TPR-like_helical_dom_sf"/>
</dbReference>
<accession>A0AA38HHV0</accession>
<dbReference type="SMART" id="SM00028">
    <property type="entry name" value="TPR"/>
    <property type="match status" value="1"/>
</dbReference>
<feature type="compositionally biased region" description="Low complexity" evidence="2">
    <location>
        <begin position="1"/>
        <end position="21"/>
    </location>
</feature>
<protein>
    <submittedName>
        <fullName evidence="3">Uncharacterized protein</fullName>
    </submittedName>
</protein>
<organism evidence="3 4">
    <name type="scientific">Zophobas morio</name>
    <dbReference type="NCBI Taxonomy" id="2755281"/>
    <lineage>
        <taxon>Eukaryota</taxon>
        <taxon>Metazoa</taxon>
        <taxon>Ecdysozoa</taxon>
        <taxon>Arthropoda</taxon>
        <taxon>Hexapoda</taxon>
        <taxon>Insecta</taxon>
        <taxon>Pterygota</taxon>
        <taxon>Neoptera</taxon>
        <taxon>Endopterygota</taxon>
        <taxon>Coleoptera</taxon>
        <taxon>Polyphaga</taxon>
        <taxon>Cucujiformia</taxon>
        <taxon>Tenebrionidae</taxon>
        <taxon>Zophobas</taxon>
    </lineage>
</organism>
<gene>
    <name evidence="3" type="ORF">Zmor_011948</name>
</gene>
<dbReference type="PANTHER" id="PTHR46014:SF1">
    <property type="entry name" value="TETRATRICOPEPTIDE REPEAT PROTEIN 1"/>
    <property type="match status" value="1"/>
</dbReference>
<dbReference type="Pfam" id="PF00515">
    <property type="entry name" value="TPR_1"/>
    <property type="match status" value="1"/>
</dbReference>
<evidence type="ECO:0000313" key="4">
    <source>
        <dbReference type="Proteomes" id="UP001168821"/>
    </source>
</evidence>
<proteinExistence type="predicted"/>
<keyword evidence="1" id="KW-0802">TPR repeat</keyword>